<evidence type="ECO:0008006" key="5">
    <source>
        <dbReference type="Google" id="ProtNLM"/>
    </source>
</evidence>
<dbReference type="GO" id="GO:0008757">
    <property type="term" value="F:S-adenosylmethionine-dependent methyltransferase activity"/>
    <property type="evidence" value="ECO:0007669"/>
    <property type="project" value="TreeGrafter"/>
</dbReference>
<evidence type="ECO:0000256" key="3">
    <source>
        <dbReference type="ARBA" id="ARBA00022691"/>
    </source>
</evidence>
<proteinExistence type="predicted"/>
<gene>
    <name evidence="4" type="ORF">METZ01_LOCUS434558</name>
</gene>
<dbReference type="Gene3D" id="3.40.50.150">
    <property type="entry name" value="Vaccinia Virus protein VP39"/>
    <property type="match status" value="1"/>
</dbReference>
<dbReference type="Pfam" id="PF01596">
    <property type="entry name" value="Methyltransf_3"/>
    <property type="match status" value="1"/>
</dbReference>
<dbReference type="EMBL" id="UINC01175204">
    <property type="protein sequence ID" value="SVD81704.1"/>
    <property type="molecule type" value="Genomic_DNA"/>
</dbReference>
<dbReference type="PANTHER" id="PTHR10509">
    <property type="entry name" value="O-METHYLTRANSFERASE-RELATED"/>
    <property type="match status" value="1"/>
</dbReference>
<evidence type="ECO:0000313" key="4">
    <source>
        <dbReference type="EMBL" id="SVD81704.1"/>
    </source>
</evidence>
<dbReference type="PANTHER" id="PTHR10509:SF14">
    <property type="entry name" value="CAFFEOYL-COA O-METHYLTRANSFERASE 3-RELATED"/>
    <property type="match status" value="1"/>
</dbReference>
<dbReference type="InterPro" id="IPR029063">
    <property type="entry name" value="SAM-dependent_MTases_sf"/>
</dbReference>
<dbReference type="GO" id="GO:0032259">
    <property type="term" value="P:methylation"/>
    <property type="evidence" value="ECO:0007669"/>
    <property type="project" value="UniProtKB-KW"/>
</dbReference>
<organism evidence="4">
    <name type="scientific">marine metagenome</name>
    <dbReference type="NCBI Taxonomy" id="408172"/>
    <lineage>
        <taxon>unclassified sequences</taxon>
        <taxon>metagenomes</taxon>
        <taxon>ecological metagenomes</taxon>
    </lineage>
</organism>
<keyword evidence="3" id="KW-0949">S-adenosyl-L-methionine</keyword>
<evidence type="ECO:0000256" key="1">
    <source>
        <dbReference type="ARBA" id="ARBA00022603"/>
    </source>
</evidence>
<dbReference type="InterPro" id="IPR050362">
    <property type="entry name" value="Cation-dep_OMT"/>
</dbReference>
<protein>
    <recommendedName>
        <fullName evidence="5">O-methyltransferase domain-containing protein</fullName>
    </recommendedName>
</protein>
<evidence type="ECO:0000256" key="2">
    <source>
        <dbReference type="ARBA" id="ARBA00022679"/>
    </source>
</evidence>
<dbReference type="SUPFAM" id="SSF53335">
    <property type="entry name" value="S-adenosyl-L-methionine-dependent methyltransferases"/>
    <property type="match status" value="1"/>
</dbReference>
<name>A0A382YEP9_9ZZZZ</name>
<dbReference type="GO" id="GO:0008171">
    <property type="term" value="F:O-methyltransferase activity"/>
    <property type="evidence" value="ECO:0007669"/>
    <property type="project" value="InterPro"/>
</dbReference>
<accession>A0A382YEP9</accession>
<keyword evidence="1" id="KW-0489">Methyltransferase</keyword>
<sequence length="62" mass="7107">MLQTGGLFLIDNVLWSGKLSDEINSEEHTVASREFNRKWHQDDRIDLSLLPVADGLTLARKR</sequence>
<dbReference type="InterPro" id="IPR002935">
    <property type="entry name" value="SAM_O-MeTrfase"/>
</dbReference>
<dbReference type="PROSITE" id="PS51682">
    <property type="entry name" value="SAM_OMT_I"/>
    <property type="match status" value="1"/>
</dbReference>
<dbReference type="AlphaFoldDB" id="A0A382YEP9"/>
<reference evidence="4" key="1">
    <citation type="submission" date="2018-05" db="EMBL/GenBank/DDBJ databases">
        <authorList>
            <person name="Lanie J.A."/>
            <person name="Ng W.-L."/>
            <person name="Kazmierczak K.M."/>
            <person name="Andrzejewski T.M."/>
            <person name="Davidsen T.M."/>
            <person name="Wayne K.J."/>
            <person name="Tettelin H."/>
            <person name="Glass J.I."/>
            <person name="Rusch D."/>
            <person name="Podicherti R."/>
            <person name="Tsui H.-C.T."/>
            <person name="Winkler M.E."/>
        </authorList>
    </citation>
    <scope>NUCLEOTIDE SEQUENCE</scope>
</reference>
<keyword evidence="2" id="KW-0808">Transferase</keyword>